<evidence type="ECO:0000313" key="2">
    <source>
        <dbReference type="EMBL" id="MPC57357.1"/>
    </source>
</evidence>
<sequence>MQENFQCKRMKSSSTHNNIHLPLGAAQPNRDLRGFMERNQSFGISYGGSQNTLGSLCTAAKAVNSRQHSLIYFARRPCVPGEEKPGNARRGDERHANEPVLKEVLANH</sequence>
<feature type="region of interest" description="Disordered" evidence="1">
    <location>
        <begin position="1"/>
        <end position="25"/>
    </location>
</feature>
<accession>A0A5B7GJA5</accession>
<comment type="caution">
    <text evidence="2">The sequence shown here is derived from an EMBL/GenBank/DDBJ whole genome shotgun (WGS) entry which is preliminary data.</text>
</comment>
<evidence type="ECO:0000256" key="1">
    <source>
        <dbReference type="SAM" id="MobiDB-lite"/>
    </source>
</evidence>
<feature type="compositionally biased region" description="Basic and acidic residues" evidence="1">
    <location>
        <begin position="81"/>
        <end position="101"/>
    </location>
</feature>
<organism evidence="2 3">
    <name type="scientific">Portunus trituberculatus</name>
    <name type="common">Swimming crab</name>
    <name type="synonym">Neptunus trituberculatus</name>
    <dbReference type="NCBI Taxonomy" id="210409"/>
    <lineage>
        <taxon>Eukaryota</taxon>
        <taxon>Metazoa</taxon>
        <taxon>Ecdysozoa</taxon>
        <taxon>Arthropoda</taxon>
        <taxon>Crustacea</taxon>
        <taxon>Multicrustacea</taxon>
        <taxon>Malacostraca</taxon>
        <taxon>Eumalacostraca</taxon>
        <taxon>Eucarida</taxon>
        <taxon>Decapoda</taxon>
        <taxon>Pleocyemata</taxon>
        <taxon>Brachyura</taxon>
        <taxon>Eubrachyura</taxon>
        <taxon>Portunoidea</taxon>
        <taxon>Portunidae</taxon>
        <taxon>Portuninae</taxon>
        <taxon>Portunus</taxon>
    </lineage>
</organism>
<name>A0A5B7GJA5_PORTR</name>
<feature type="region of interest" description="Disordered" evidence="1">
    <location>
        <begin position="81"/>
        <end position="108"/>
    </location>
</feature>
<reference evidence="2 3" key="1">
    <citation type="submission" date="2019-05" db="EMBL/GenBank/DDBJ databases">
        <title>Another draft genome of Portunus trituberculatus and its Hox gene families provides insights of decapod evolution.</title>
        <authorList>
            <person name="Jeong J.-H."/>
            <person name="Song I."/>
            <person name="Kim S."/>
            <person name="Choi T."/>
            <person name="Kim D."/>
            <person name="Ryu S."/>
            <person name="Kim W."/>
        </authorList>
    </citation>
    <scope>NUCLEOTIDE SEQUENCE [LARGE SCALE GENOMIC DNA]</scope>
    <source>
        <tissue evidence="2">Muscle</tissue>
    </source>
</reference>
<evidence type="ECO:0000313" key="3">
    <source>
        <dbReference type="Proteomes" id="UP000324222"/>
    </source>
</evidence>
<keyword evidence="3" id="KW-1185">Reference proteome</keyword>
<proteinExistence type="predicted"/>
<dbReference type="EMBL" id="VSRR010014720">
    <property type="protein sequence ID" value="MPC57357.1"/>
    <property type="molecule type" value="Genomic_DNA"/>
</dbReference>
<gene>
    <name evidence="2" type="ORF">E2C01_051336</name>
</gene>
<dbReference type="AlphaFoldDB" id="A0A5B7GJA5"/>
<dbReference type="Proteomes" id="UP000324222">
    <property type="component" value="Unassembled WGS sequence"/>
</dbReference>
<protein>
    <submittedName>
        <fullName evidence="2">Uncharacterized protein</fullName>
    </submittedName>
</protein>